<accession>A0A915JX02</accession>
<name>A0A915JX02_ROMCU</name>
<keyword evidence="1" id="KW-1185">Reference proteome</keyword>
<protein>
    <submittedName>
        <fullName evidence="2">Uncharacterized protein</fullName>
    </submittedName>
</protein>
<evidence type="ECO:0000313" key="1">
    <source>
        <dbReference type="Proteomes" id="UP000887565"/>
    </source>
</evidence>
<evidence type="ECO:0000313" key="2">
    <source>
        <dbReference type="WBParaSite" id="nRc.2.0.1.t30554-RA"/>
    </source>
</evidence>
<dbReference type="Proteomes" id="UP000887565">
    <property type="component" value="Unplaced"/>
</dbReference>
<organism evidence="1 2">
    <name type="scientific">Romanomermis culicivorax</name>
    <name type="common">Nematode worm</name>
    <dbReference type="NCBI Taxonomy" id="13658"/>
    <lineage>
        <taxon>Eukaryota</taxon>
        <taxon>Metazoa</taxon>
        <taxon>Ecdysozoa</taxon>
        <taxon>Nematoda</taxon>
        <taxon>Enoplea</taxon>
        <taxon>Dorylaimia</taxon>
        <taxon>Mermithida</taxon>
        <taxon>Mermithoidea</taxon>
        <taxon>Mermithidae</taxon>
        <taxon>Romanomermis</taxon>
    </lineage>
</organism>
<proteinExistence type="predicted"/>
<reference evidence="2" key="1">
    <citation type="submission" date="2022-11" db="UniProtKB">
        <authorList>
            <consortium name="WormBaseParasite"/>
        </authorList>
    </citation>
    <scope>IDENTIFICATION</scope>
</reference>
<dbReference type="WBParaSite" id="nRc.2.0.1.t30554-RA">
    <property type="protein sequence ID" value="nRc.2.0.1.t30554-RA"/>
    <property type="gene ID" value="nRc.2.0.1.g30554"/>
</dbReference>
<sequence>MDSDKVEQHILECREFAPEIRLQQSASVVHNGTQTINVGAGRCPLNAFSNDVKHVIDKRAGVVAASVQFDGFG</sequence>
<dbReference type="AlphaFoldDB" id="A0A915JX02"/>